<protein>
    <submittedName>
        <fullName evidence="1">Uncharacterized protein</fullName>
    </submittedName>
</protein>
<gene>
    <name evidence="1" type="ORF">BT67DRAFT_286659</name>
</gene>
<dbReference type="Proteomes" id="UP001304895">
    <property type="component" value="Unassembled WGS sequence"/>
</dbReference>
<name>A0AAN6UL49_9PEZI</name>
<evidence type="ECO:0000313" key="2">
    <source>
        <dbReference type="Proteomes" id="UP001304895"/>
    </source>
</evidence>
<evidence type="ECO:0000313" key="1">
    <source>
        <dbReference type="EMBL" id="KAK4134923.1"/>
    </source>
</evidence>
<accession>A0AAN6UL49</accession>
<comment type="caution">
    <text evidence="1">The sequence shown here is derived from an EMBL/GenBank/DDBJ whole genome shotgun (WGS) entry which is preliminary data.</text>
</comment>
<reference evidence="1" key="2">
    <citation type="submission" date="2023-05" db="EMBL/GenBank/DDBJ databases">
        <authorList>
            <consortium name="Lawrence Berkeley National Laboratory"/>
            <person name="Steindorff A."/>
            <person name="Hensen N."/>
            <person name="Bonometti L."/>
            <person name="Westerberg I."/>
            <person name="Brannstrom I.O."/>
            <person name="Guillou S."/>
            <person name="Cros-Aarteil S."/>
            <person name="Calhoun S."/>
            <person name="Haridas S."/>
            <person name="Kuo A."/>
            <person name="Mondo S."/>
            <person name="Pangilinan J."/>
            <person name="Riley R."/>
            <person name="Labutti K."/>
            <person name="Andreopoulos B."/>
            <person name="Lipzen A."/>
            <person name="Chen C."/>
            <person name="Yanf M."/>
            <person name="Daum C."/>
            <person name="Ng V."/>
            <person name="Clum A."/>
            <person name="Ohm R."/>
            <person name="Martin F."/>
            <person name="Silar P."/>
            <person name="Natvig D."/>
            <person name="Lalanne C."/>
            <person name="Gautier V."/>
            <person name="Ament-Velasquez S.L."/>
            <person name="Kruys A."/>
            <person name="Hutchinson M.I."/>
            <person name="Powell A.J."/>
            <person name="Barry K."/>
            <person name="Miller A.N."/>
            <person name="Grigoriev I.V."/>
            <person name="Debuchy R."/>
            <person name="Gladieux P."/>
            <person name="Thoren M.H."/>
            <person name="Johannesson H."/>
        </authorList>
    </citation>
    <scope>NUCLEOTIDE SEQUENCE</scope>
    <source>
        <strain evidence="1">CBS 123565</strain>
    </source>
</reference>
<proteinExistence type="predicted"/>
<keyword evidence="2" id="KW-1185">Reference proteome</keyword>
<organism evidence="1 2">
    <name type="scientific">Trichocladium antarcticum</name>
    <dbReference type="NCBI Taxonomy" id="1450529"/>
    <lineage>
        <taxon>Eukaryota</taxon>
        <taxon>Fungi</taxon>
        <taxon>Dikarya</taxon>
        <taxon>Ascomycota</taxon>
        <taxon>Pezizomycotina</taxon>
        <taxon>Sordariomycetes</taxon>
        <taxon>Sordariomycetidae</taxon>
        <taxon>Sordariales</taxon>
        <taxon>Chaetomiaceae</taxon>
        <taxon>Trichocladium</taxon>
    </lineage>
</organism>
<reference evidence="1" key="1">
    <citation type="journal article" date="2023" name="Mol. Phylogenet. Evol.">
        <title>Genome-scale phylogeny and comparative genomics of the fungal order Sordariales.</title>
        <authorList>
            <person name="Hensen N."/>
            <person name="Bonometti L."/>
            <person name="Westerberg I."/>
            <person name="Brannstrom I.O."/>
            <person name="Guillou S."/>
            <person name="Cros-Aarteil S."/>
            <person name="Calhoun S."/>
            <person name="Haridas S."/>
            <person name="Kuo A."/>
            <person name="Mondo S."/>
            <person name="Pangilinan J."/>
            <person name="Riley R."/>
            <person name="LaButti K."/>
            <person name="Andreopoulos B."/>
            <person name="Lipzen A."/>
            <person name="Chen C."/>
            <person name="Yan M."/>
            <person name="Daum C."/>
            <person name="Ng V."/>
            <person name="Clum A."/>
            <person name="Steindorff A."/>
            <person name="Ohm R.A."/>
            <person name="Martin F."/>
            <person name="Silar P."/>
            <person name="Natvig D.O."/>
            <person name="Lalanne C."/>
            <person name="Gautier V."/>
            <person name="Ament-Velasquez S.L."/>
            <person name="Kruys A."/>
            <person name="Hutchinson M.I."/>
            <person name="Powell A.J."/>
            <person name="Barry K."/>
            <person name="Miller A.N."/>
            <person name="Grigoriev I.V."/>
            <person name="Debuchy R."/>
            <person name="Gladieux P."/>
            <person name="Hiltunen Thoren M."/>
            <person name="Johannesson H."/>
        </authorList>
    </citation>
    <scope>NUCLEOTIDE SEQUENCE</scope>
    <source>
        <strain evidence="1">CBS 123565</strain>
    </source>
</reference>
<dbReference type="AlphaFoldDB" id="A0AAN6UL49"/>
<sequence length="115" mass="12430">MAALVVHFSRRATTVNRSALRHGRLIPGLASQGPACWRGCGVAFFFPAETTKHKTPKHGRRITAAAVIDRPRFRPASGQQGVRDGPLRKIHRMTGAGETVADRCADCRTGAVCLL</sequence>
<dbReference type="EMBL" id="MU853407">
    <property type="protein sequence ID" value="KAK4134923.1"/>
    <property type="molecule type" value="Genomic_DNA"/>
</dbReference>